<dbReference type="OrthoDB" id="434972at2759"/>
<dbReference type="CDD" id="cd13965">
    <property type="entry name" value="PT_UbiA_3"/>
    <property type="match status" value="1"/>
</dbReference>
<protein>
    <submittedName>
        <fullName evidence="6">Uncharacterized protein</fullName>
    </submittedName>
</protein>
<dbReference type="AlphaFoldDB" id="A0A8H5FFA2"/>
<reference evidence="6 7" key="1">
    <citation type="journal article" date="2020" name="ISME J.">
        <title>Uncovering the hidden diversity of litter-decomposition mechanisms in mushroom-forming fungi.</title>
        <authorList>
            <person name="Floudas D."/>
            <person name="Bentzer J."/>
            <person name="Ahren D."/>
            <person name="Johansson T."/>
            <person name="Persson P."/>
            <person name="Tunlid A."/>
        </authorList>
    </citation>
    <scope>NUCLEOTIDE SEQUENCE [LARGE SCALE GENOMIC DNA]</scope>
    <source>
        <strain evidence="6 7">CBS 291.85</strain>
    </source>
</reference>
<keyword evidence="3 5" id="KW-1133">Transmembrane helix</keyword>
<evidence type="ECO:0000256" key="5">
    <source>
        <dbReference type="SAM" id="Phobius"/>
    </source>
</evidence>
<evidence type="ECO:0000256" key="2">
    <source>
        <dbReference type="ARBA" id="ARBA00022692"/>
    </source>
</evidence>
<dbReference type="PANTHER" id="PTHR42723">
    <property type="entry name" value="CHLOROPHYLL SYNTHASE"/>
    <property type="match status" value="1"/>
</dbReference>
<organism evidence="6 7">
    <name type="scientific">Tetrapyrgos nigripes</name>
    <dbReference type="NCBI Taxonomy" id="182062"/>
    <lineage>
        <taxon>Eukaryota</taxon>
        <taxon>Fungi</taxon>
        <taxon>Dikarya</taxon>
        <taxon>Basidiomycota</taxon>
        <taxon>Agaricomycotina</taxon>
        <taxon>Agaricomycetes</taxon>
        <taxon>Agaricomycetidae</taxon>
        <taxon>Agaricales</taxon>
        <taxon>Marasmiineae</taxon>
        <taxon>Marasmiaceae</taxon>
        <taxon>Tetrapyrgos</taxon>
    </lineage>
</organism>
<comment type="caution">
    <text evidence="6">The sequence shown here is derived from an EMBL/GenBank/DDBJ whole genome shotgun (WGS) entry which is preliminary data.</text>
</comment>
<evidence type="ECO:0000256" key="4">
    <source>
        <dbReference type="ARBA" id="ARBA00023136"/>
    </source>
</evidence>
<dbReference type="PANTHER" id="PTHR42723:SF1">
    <property type="entry name" value="CHLOROPHYLL SYNTHASE, CHLOROPLASTIC"/>
    <property type="match status" value="1"/>
</dbReference>
<feature type="transmembrane region" description="Helical" evidence="5">
    <location>
        <begin position="287"/>
        <end position="304"/>
    </location>
</feature>
<comment type="subcellular location">
    <subcellularLocation>
        <location evidence="1">Membrane</location>
        <topology evidence="1">Multi-pass membrane protein</topology>
    </subcellularLocation>
</comment>
<keyword evidence="7" id="KW-1185">Reference proteome</keyword>
<proteinExistence type="predicted"/>
<feature type="transmembrane region" description="Helical" evidence="5">
    <location>
        <begin position="257"/>
        <end position="275"/>
    </location>
</feature>
<keyword evidence="4 5" id="KW-0472">Membrane</keyword>
<evidence type="ECO:0000256" key="1">
    <source>
        <dbReference type="ARBA" id="ARBA00004141"/>
    </source>
</evidence>
<dbReference type="Proteomes" id="UP000559256">
    <property type="component" value="Unassembled WGS sequence"/>
</dbReference>
<evidence type="ECO:0000313" key="7">
    <source>
        <dbReference type="Proteomes" id="UP000559256"/>
    </source>
</evidence>
<sequence length="310" mass="34447">MHTLLVSALNKACSTVRAVSSPILHSYERVWSVVVTLFLFTKSDLKTILGPITIFAIASAPLQSLSKLLWSMLWIWIHLLHFDVSNQTICPEEDRINKAFRPIPAGRITLYQAKLLRWSLIPICFGISVLSSLQCLYASMSLVLFTTLHNECGGGSGHWIIRNTLNAVGFASFEWGATLIAGQDPTRIDKVALSGILLTMCIIGTTVHAQDFKDVNGDKEAGRHTLPMLFPEGSRFTLMILLAVYSFMLPVVWSLDIATASSFGILGVLTGYRFMFKRSCRADQVSYYLYNIWAAAAISMPGYWNLVASR</sequence>
<accession>A0A8H5FFA2</accession>
<dbReference type="GO" id="GO:0016765">
    <property type="term" value="F:transferase activity, transferring alkyl or aryl (other than methyl) groups"/>
    <property type="evidence" value="ECO:0007669"/>
    <property type="project" value="InterPro"/>
</dbReference>
<keyword evidence="2 5" id="KW-0812">Transmembrane</keyword>
<dbReference type="GO" id="GO:0016020">
    <property type="term" value="C:membrane"/>
    <property type="evidence" value="ECO:0007669"/>
    <property type="project" value="UniProtKB-SubCell"/>
</dbReference>
<evidence type="ECO:0000256" key="3">
    <source>
        <dbReference type="ARBA" id="ARBA00022989"/>
    </source>
</evidence>
<dbReference type="Gene3D" id="1.10.357.140">
    <property type="entry name" value="UbiA prenyltransferase"/>
    <property type="match status" value="1"/>
</dbReference>
<dbReference type="InterPro" id="IPR000537">
    <property type="entry name" value="UbiA_prenyltransferase"/>
</dbReference>
<name>A0A8H5FFA2_9AGAR</name>
<dbReference type="EMBL" id="JAACJM010000248">
    <property type="protein sequence ID" value="KAF5335035.1"/>
    <property type="molecule type" value="Genomic_DNA"/>
</dbReference>
<gene>
    <name evidence="6" type="ORF">D9758_017440</name>
</gene>
<dbReference type="InterPro" id="IPR050475">
    <property type="entry name" value="Prenyltransferase_related"/>
</dbReference>
<dbReference type="InterPro" id="IPR044878">
    <property type="entry name" value="UbiA_sf"/>
</dbReference>
<dbReference type="Pfam" id="PF01040">
    <property type="entry name" value="UbiA"/>
    <property type="match status" value="1"/>
</dbReference>
<evidence type="ECO:0000313" key="6">
    <source>
        <dbReference type="EMBL" id="KAF5335035.1"/>
    </source>
</evidence>